<comment type="subcellular location">
    <subcellularLocation>
        <location evidence="2">Cytoplasm</location>
    </subcellularLocation>
</comment>
<organism evidence="5 6">
    <name type="scientific">Microbacterium fluvii</name>
    <dbReference type="NCBI Taxonomy" id="415215"/>
    <lineage>
        <taxon>Bacteria</taxon>
        <taxon>Bacillati</taxon>
        <taxon>Actinomycetota</taxon>
        <taxon>Actinomycetes</taxon>
        <taxon>Micrococcales</taxon>
        <taxon>Microbacteriaceae</taxon>
        <taxon>Microbacterium</taxon>
    </lineage>
</organism>
<comment type="function">
    <text evidence="2">Required for dimerization of active 70S ribosomes into 100S ribosomes in stationary phase; 100S ribosomes are translationally inactive and sometimes present during exponential growth.</text>
</comment>
<comment type="subunit">
    <text evidence="2">Interacts with 100S ribosomes.</text>
</comment>
<dbReference type="InterPro" id="IPR036567">
    <property type="entry name" value="RHF-like"/>
</dbReference>
<evidence type="ECO:0000313" key="6">
    <source>
        <dbReference type="Proteomes" id="UP001596507"/>
    </source>
</evidence>
<name>A0ABW2H9R5_9MICO</name>
<dbReference type="PANTHER" id="PTHR33231:SF1">
    <property type="entry name" value="30S RIBOSOMAL PROTEIN"/>
    <property type="match status" value="1"/>
</dbReference>
<dbReference type="Gene3D" id="3.30.505.50">
    <property type="entry name" value="Sigma 54 modulation/S30EA ribosomal protein, C-terminal domain"/>
    <property type="match status" value="1"/>
</dbReference>
<gene>
    <name evidence="2 5" type="primary">hpf</name>
    <name evidence="5" type="ORF">ACFQRL_02490</name>
</gene>
<feature type="coiled-coil region" evidence="3">
    <location>
        <begin position="77"/>
        <end position="104"/>
    </location>
</feature>
<dbReference type="Pfam" id="PF16321">
    <property type="entry name" value="Ribosom_S30AE_C"/>
    <property type="match status" value="1"/>
</dbReference>
<sequence>METSIVGVGVSITDRFRTVVEDKTPRIETLAPRAQTLEVKVTHRAYHNGRLEDDTVELTLTGKGPVVRAEAVDGDKFAALDLAIDKMAEQLRRAKDKRVDSRNHPRGAKFEKQSGALAGIDVQPVSADVLRAVATGEIPVIGADESDDDYTPVVIRTKRFDAEWMTVEEAVDRMELVGHDFFLFVDARTDHPSVVYRRKGWDYGVISLATQAPPSEELAS</sequence>
<dbReference type="InterPro" id="IPR050574">
    <property type="entry name" value="HPF/YfiA_ribosome-assoc"/>
</dbReference>
<evidence type="ECO:0000256" key="2">
    <source>
        <dbReference type="HAMAP-Rule" id="MF_00839"/>
    </source>
</evidence>
<dbReference type="PANTHER" id="PTHR33231">
    <property type="entry name" value="30S RIBOSOMAL PROTEIN"/>
    <property type="match status" value="1"/>
</dbReference>
<dbReference type="CDD" id="cd00552">
    <property type="entry name" value="RaiA"/>
    <property type="match status" value="1"/>
</dbReference>
<keyword evidence="2" id="KW-0963">Cytoplasm</keyword>
<dbReference type="SUPFAM" id="SSF69754">
    <property type="entry name" value="Ribosome binding protein Y (YfiA homologue)"/>
    <property type="match status" value="1"/>
</dbReference>
<dbReference type="InterPro" id="IPR003489">
    <property type="entry name" value="RHF/RaiA"/>
</dbReference>
<dbReference type="RefSeq" id="WP_262872753.1">
    <property type="nucleotide sequence ID" value="NZ_BAABKW010000018.1"/>
</dbReference>
<dbReference type="Pfam" id="PF02482">
    <property type="entry name" value="Ribosomal_S30AE"/>
    <property type="match status" value="1"/>
</dbReference>
<feature type="domain" description="Sigma 54 modulation/S30EA ribosomal protein C-terminal" evidence="4">
    <location>
        <begin position="151"/>
        <end position="205"/>
    </location>
</feature>
<dbReference type="InterPro" id="IPR032528">
    <property type="entry name" value="Ribosom_S30AE_C"/>
</dbReference>
<evidence type="ECO:0000256" key="3">
    <source>
        <dbReference type="SAM" id="Coils"/>
    </source>
</evidence>
<dbReference type="InterPro" id="IPR034694">
    <property type="entry name" value="HPF_long/plastid"/>
</dbReference>
<evidence type="ECO:0000259" key="4">
    <source>
        <dbReference type="Pfam" id="PF16321"/>
    </source>
</evidence>
<comment type="caution">
    <text evidence="5">The sequence shown here is derived from an EMBL/GenBank/DDBJ whole genome shotgun (WGS) entry which is preliminary data.</text>
</comment>
<evidence type="ECO:0000256" key="1">
    <source>
        <dbReference type="ARBA" id="ARBA00022845"/>
    </source>
</evidence>
<keyword evidence="3" id="KW-0175">Coiled coil</keyword>
<dbReference type="Proteomes" id="UP001596507">
    <property type="component" value="Unassembled WGS sequence"/>
</dbReference>
<reference evidence="6" key="1">
    <citation type="journal article" date="2019" name="Int. J. Syst. Evol. Microbiol.">
        <title>The Global Catalogue of Microorganisms (GCM) 10K type strain sequencing project: providing services to taxonomists for standard genome sequencing and annotation.</title>
        <authorList>
            <consortium name="The Broad Institute Genomics Platform"/>
            <consortium name="The Broad Institute Genome Sequencing Center for Infectious Disease"/>
            <person name="Wu L."/>
            <person name="Ma J."/>
        </authorList>
    </citation>
    <scope>NUCLEOTIDE SEQUENCE [LARGE SCALE GENOMIC DNA]</scope>
    <source>
        <strain evidence="6">CGMCC 1.15772</strain>
    </source>
</reference>
<protein>
    <recommendedName>
        <fullName evidence="2">Ribosome hibernation promoting factor</fullName>
        <shortName evidence="2">HPF</shortName>
    </recommendedName>
</protein>
<dbReference type="HAMAP" id="MF_00839">
    <property type="entry name" value="HPF"/>
    <property type="match status" value="1"/>
</dbReference>
<keyword evidence="1 2" id="KW-0810">Translation regulation</keyword>
<keyword evidence="6" id="KW-1185">Reference proteome</keyword>
<dbReference type="Gene3D" id="3.30.160.100">
    <property type="entry name" value="Ribosome hibernation promotion factor-like"/>
    <property type="match status" value="1"/>
</dbReference>
<dbReference type="InterPro" id="IPR038416">
    <property type="entry name" value="Ribosom_S30AE_C_sf"/>
</dbReference>
<evidence type="ECO:0000313" key="5">
    <source>
        <dbReference type="EMBL" id="MFC7267825.1"/>
    </source>
</evidence>
<dbReference type="EMBL" id="JBHTBE010000001">
    <property type="protein sequence ID" value="MFC7267825.1"/>
    <property type="molecule type" value="Genomic_DNA"/>
</dbReference>
<proteinExistence type="inferred from homology"/>
<accession>A0ABW2H9R5</accession>
<comment type="similarity">
    <text evidence="2">Belongs to the HPF/YfiA ribosome-associated protein family. Long HPF subfamily.</text>
</comment>
<dbReference type="NCBIfam" id="TIGR00741">
    <property type="entry name" value="yfiA"/>
    <property type="match status" value="1"/>
</dbReference>